<gene>
    <name evidence="2" type="ORF">RFULGI_LOCUS8427</name>
</gene>
<protein>
    <submittedName>
        <fullName evidence="2">8851_t:CDS:1</fullName>
    </submittedName>
</protein>
<dbReference type="EMBL" id="CAJVPZ010013632">
    <property type="protein sequence ID" value="CAG8650371.1"/>
    <property type="molecule type" value="Genomic_DNA"/>
</dbReference>
<dbReference type="Proteomes" id="UP000789396">
    <property type="component" value="Unassembled WGS sequence"/>
</dbReference>
<evidence type="ECO:0000256" key="1">
    <source>
        <dbReference type="SAM" id="MobiDB-lite"/>
    </source>
</evidence>
<evidence type="ECO:0000313" key="2">
    <source>
        <dbReference type="EMBL" id="CAG8650371.1"/>
    </source>
</evidence>
<accession>A0A9N9DSA1</accession>
<proteinExistence type="predicted"/>
<dbReference type="AlphaFoldDB" id="A0A9N9DSA1"/>
<keyword evidence="3" id="KW-1185">Reference proteome</keyword>
<feature type="compositionally biased region" description="Low complexity" evidence="1">
    <location>
        <begin position="68"/>
        <end position="79"/>
    </location>
</feature>
<comment type="caution">
    <text evidence="2">The sequence shown here is derived from an EMBL/GenBank/DDBJ whole genome shotgun (WGS) entry which is preliminary data.</text>
</comment>
<feature type="non-terminal residue" evidence="2">
    <location>
        <position position="1"/>
    </location>
</feature>
<organism evidence="2 3">
    <name type="scientific">Racocetra fulgida</name>
    <dbReference type="NCBI Taxonomy" id="60492"/>
    <lineage>
        <taxon>Eukaryota</taxon>
        <taxon>Fungi</taxon>
        <taxon>Fungi incertae sedis</taxon>
        <taxon>Mucoromycota</taxon>
        <taxon>Glomeromycotina</taxon>
        <taxon>Glomeromycetes</taxon>
        <taxon>Diversisporales</taxon>
        <taxon>Gigasporaceae</taxon>
        <taxon>Racocetra</taxon>
    </lineage>
</organism>
<reference evidence="2" key="1">
    <citation type="submission" date="2021-06" db="EMBL/GenBank/DDBJ databases">
        <authorList>
            <person name="Kallberg Y."/>
            <person name="Tangrot J."/>
            <person name="Rosling A."/>
        </authorList>
    </citation>
    <scope>NUCLEOTIDE SEQUENCE</scope>
    <source>
        <strain evidence="2">IN212</strain>
    </source>
</reference>
<feature type="region of interest" description="Disordered" evidence="1">
    <location>
        <begin position="68"/>
        <end position="90"/>
    </location>
</feature>
<name>A0A9N9DSA1_9GLOM</name>
<evidence type="ECO:0000313" key="3">
    <source>
        <dbReference type="Proteomes" id="UP000789396"/>
    </source>
</evidence>
<sequence>SLIENCIECYTNLLPFKARQLPSDMLDFSKDINLDLYQVESNRLDEDFPLLPSEIQCEGYSYDELYENSFESSDSSSENETLDCNMDSML</sequence>